<name>A0A4Y8VDG3_9BACT</name>
<dbReference type="EMBL" id="SGVY01000028">
    <property type="protein sequence ID" value="TFH79056.1"/>
    <property type="molecule type" value="Genomic_DNA"/>
</dbReference>
<evidence type="ECO:0000313" key="3">
    <source>
        <dbReference type="Proteomes" id="UP000297872"/>
    </source>
</evidence>
<feature type="region of interest" description="Disordered" evidence="1">
    <location>
        <begin position="77"/>
        <end position="105"/>
    </location>
</feature>
<feature type="compositionally biased region" description="Polar residues" evidence="1">
    <location>
        <begin position="77"/>
        <end position="88"/>
    </location>
</feature>
<proteinExistence type="predicted"/>
<dbReference type="Proteomes" id="UP000297872">
    <property type="component" value="Unassembled WGS sequence"/>
</dbReference>
<gene>
    <name evidence="2" type="ORF">EXN75_10815</name>
</gene>
<keyword evidence="3" id="KW-1185">Reference proteome</keyword>
<organism evidence="2 3">
    <name type="scientific">Segatella hominis</name>
    <dbReference type="NCBI Taxonomy" id="2518605"/>
    <lineage>
        <taxon>Bacteria</taxon>
        <taxon>Pseudomonadati</taxon>
        <taxon>Bacteroidota</taxon>
        <taxon>Bacteroidia</taxon>
        <taxon>Bacteroidales</taxon>
        <taxon>Prevotellaceae</taxon>
        <taxon>Segatella</taxon>
    </lineage>
</organism>
<evidence type="ECO:0000256" key="1">
    <source>
        <dbReference type="SAM" id="MobiDB-lite"/>
    </source>
</evidence>
<accession>A0A4Y8VDG3</accession>
<dbReference type="AlphaFoldDB" id="A0A4Y8VDG3"/>
<comment type="caution">
    <text evidence="2">The sequence shown here is derived from an EMBL/GenBank/DDBJ whole genome shotgun (WGS) entry which is preliminary data.</text>
</comment>
<sequence length="105" mass="11844">MRLLHGNNTEILTPDLSKCKGKNDFGKGFYLTPNWKRAWQMGKRSTFLHGGKITVNAFLFYPKIGEEKGLQLKSFKDSQLNGQSSFSRTGKKTDSSMTTILLLDP</sequence>
<evidence type="ECO:0000313" key="2">
    <source>
        <dbReference type="EMBL" id="TFH79056.1"/>
    </source>
</evidence>
<protein>
    <submittedName>
        <fullName evidence="2">DUF3990 domain-containing protein</fullName>
    </submittedName>
</protein>
<dbReference type="OrthoDB" id="9813772at2"/>
<dbReference type="InterPro" id="IPR025051">
    <property type="entry name" value="DUF3990"/>
</dbReference>
<dbReference type="Pfam" id="PF13151">
    <property type="entry name" value="DUF3990"/>
    <property type="match status" value="1"/>
</dbReference>
<reference evidence="2 3" key="1">
    <citation type="submission" date="2019-02" db="EMBL/GenBank/DDBJ databases">
        <title>Draft Genome Sequence of the Prevotella sp. BCRC 81118, Isolated from Human Feces.</title>
        <authorList>
            <person name="Huang C.-H."/>
        </authorList>
    </citation>
    <scope>NUCLEOTIDE SEQUENCE [LARGE SCALE GENOMIC DNA]</scope>
    <source>
        <strain evidence="2 3">BCRC 81118</strain>
    </source>
</reference>